<keyword evidence="1" id="KW-1133">Transmembrane helix</keyword>
<dbReference type="Proteomes" id="UP000239322">
    <property type="component" value="Unassembled WGS sequence"/>
</dbReference>
<dbReference type="EMBL" id="PVLV01000293">
    <property type="protein sequence ID" value="PRH77623.1"/>
    <property type="molecule type" value="Genomic_DNA"/>
</dbReference>
<reference evidence="2 3" key="1">
    <citation type="submission" date="2018-03" db="EMBL/GenBank/DDBJ databases">
        <title>Novel Streptomyces sp. from soil.</title>
        <authorList>
            <person name="Tan G.Y.A."/>
            <person name="Lee Z.Y."/>
        </authorList>
    </citation>
    <scope>NUCLEOTIDE SEQUENCE [LARGE SCALE GENOMIC DNA]</scope>
    <source>
        <strain evidence="2 3">ST5x</strain>
    </source>
</reference>
<accession>A0A2S9PTA6</accession>
<evidence type="ECO:0008006" key="4">
    <source>
        <dbReference type="Google" id="ProtNLM"/>
    </source>
</evidence>
<name>A0A2S9PTA6_9ACTN</name>
<keyword evidence="1" id="KW-0472">Membrane</keyword>
<feature type="transmembrane region" description="Helical" evidence="1">
    <location>
        <begin position="69"/>
        <end position="88"/>
    </location>
</feature>
<keyword evidence="1" id="KW-0812">Transmembrane</keyword>
<dbReference type="RefSeq" id="WP_105870149.1">
    <property type="nucleotide sequence ID" value="NZ_PVLV01000293.1"/>
</dbReference>
<proteinExistence type="predicted"/>
<comment type="caution">
    <text evidence="2">The sequence shown here is derived from an EMBL/GenBank/DDBJ whole genome shotgun (WGS) entry which is preliminary data.</text>
</comment>
<protein>
    <recommendedName>
        <fullName evidence="4">Integral membrane protein</fullName>
    </recommendedName>
</protein>
<gene>
    <name evidence="2" type="ORF">C6N75_19215</name>
</gene>
<organism evidence="2 3">
    <name type="scientific">Streptomyces solincola</name>
    <dbReference type="NCBI Taxonomy" id="2100817"/>
    <lineage>
        <taxon>Bacteria</taxon>
        <taxon>Bacillati</taxon>
        <taxon>Actinomycetota</taxon>
        <taxon>Actinomycetes</taxon>
        <taxon>Kitasatosporales</taxon>
        <taxon>Streptomycetaceae</taxon>
        <taxon>Streptomyces</taxon>
    </lineage>
</organism>
<evidence type="ECO:0000256" key="1">
    <source>
        <dbReference type="SAM" id="Phobius"/>
    </source>
</evidence>
<dbReference type="OrthoDB" id="4350641at2"/>
<dbReference type="AlphaFoldDB" id="A0A2S9PTA6"/>
<evidence type="ECO:0000313" key="3">
    <source>
        <dbReference type="Proteomes" id="UP000239322"/>
    </source>
</evidence>
<feature type="transmembrane region" description="Helical" evidence="1">
    <location>
        <begin position="44"/>
        <end position="62"/>
    </location>
</feature>
<feature type="transmembrane region" description="Helical" evidence="1">
    <location>
        <begin position="184"/>
        <end position="202"/>
    </location>
</feature>
<keyword evidence="3" id="KW-1185">Reference proteome</keyword>
<evidence type="ECO:0000313" key="2">
    <source>
        <dbReference type="EMBL" id="PRH77623.1"/>
    </source>
</evidence>
<sequence length="289" mass="28542">MSAPSGYAPTAGPRLLRAAVFAAACVALSGLGHALAACAGVPWWTLVVGSLVVFGATVPFAGRDRSLPVIAAALAGGQLGLHVLFSLGQRHQLLLYAMSGGTVGSGAGTGGPVSSQADDALIRIAAQLVCGGSPRSISTADAYRIVTGAGLDPHTAAASASVSASGGYGAHAAHAAAPEALLPGLPMVLVHLLAALATGWLLRRGDLALLRLARLSTRGAGEVADGALVRALRAALVLVQALAAGLPVPAVAGRRTVRPSDDAPPPVSADALQHSVIRRGPPAVLVLAA</sequence>